<dbReference type="AlphaFoldDB" id="A0A4Y2DN66"/>
<protein>
    <submittedName>
        <fullName evidence="1">Uncharacterized protein</fullName>
    </submittedName>
</protein>
<accession>A0A4Y2DN66</accession>
<organism evidence="1 2">
    <name type="scientific">Araneus ventricosus</name>
    <name type="common">Orbweaver spider</name>
    <name type="synonym">Epeira ventricosa</name>
    <dbReference type="NCBI Taxonomy" id="182803"/>
    <lineage>
        <taxon>Eukaryota</taxon>
        <taxon>Metazoa</taxon>
        <taxon>Ecdysozoa</taxon>
        <taxon>Arthropoda</taxon>
        <taxon>Chelicerata</taxon>
        <taxon>Arachnida</taxon>
        <taxon>Araneae</taxon>
        <taxon>Araneomorphae</taxon>
        <taxon>Entelegynae</taxon>
        <taxon>Araneoidea</taxon>
        <taxon>Araneidae</taxon>
        <taxon>Araneus</taxon>
    </lineage>
</organism>
<proteinExistence type="predicted"/>
<dbReference type="Proteomes" id="UP000499080">
    <property type="component" value="Unassembled WGS sequence"/>
</dbReference>
<dbReference type="EMBL" id="BGPR01089925">
    <property type="protein sequence ID" value="GBM17258.1"/>
    <property type="molecule type" value="Genomic_DNA"/>
</dbReference>
<comment type="caution">
    <text evidence="1">The sequence shown here is derived from an EMBL/GenBank/DDBJ whole genome shotgun (WGS) entry which is preliminary data.</text>
</comment>
<gene>
    <name evidence="1" type="ORF">AVEN_120262_1</name>
</gene>
<evidence type="ECO:0000313" key="2">
    <source>
        <dbReference type="Proteomes" id="UP000499080"/>
    </source>
</evidence>
<name>A0A4Y2DN66_ARAVE</name>
<keyword evidence="2" id="KW-1185">Reference proteome</keyword>
<evidence type="ECO:0000313" key="1">
    <source>
        <dbReference type="EMBL" id="GBM17258.1"/>
    </source>
</evidence>
<reference evidence="1 2" key="1">
    <citation type="journal article" date="2019" name="Sci. Rep.">
        <title>Orb-weaving spider Araneus ventricosus genome elucidates the spidroin gene catalogue.</title>
        <authorList>
            <person name="Kono N."/>
            <person name="Nakamura H."/>
            <person name="Ohtoshi R."/>
            <person name="Moran D.A.P."/>
            <person name="Shinohara A."/>
            <person name="Yoshida Y."/>
            <person name="Fujiwara M."/>
            <person name="Mori M."/>
            <person name="Tomita M."/>
            <person name="Arakawa K."/>
        </authorList>
    </citation>
    <scope>NUCLEOTIDE SEQUENCE [LARGE SCALE GENOMIC DNA]</scope>
</reference>
<sequence length="111" mass="13134">MTGASFEVDAFAHKLPPNSYWITPKSFSPRLWRYGVENTRDKRQRNPLFRGPIVFVRHRPFVSRLTWCARWATFVFSLSGIMGSHYPIEMRQEWWLGSLSPFEGQSKNKRL</sequence>